<dbReference type="AlphaFoldDB" id="A0A562V490"/>
<sequence>MSRLGTLAFEPDEDWGERMTAFVEPDLSVTGVLGAARGGALATDSETVGTEHLLAGVTGTKGAARDALAAEGATKTALFAVLRDRAGRDDAWANGDDARNAIGARELLGDDADRRVRFTGAARDALTTAMGHARRDDAASFDAAHLLCGLLEGENRAVELLSACGVSPNAVLVRLDGGAGSPEDDLPPLLHATRDVVLGRGHYRHLSFWKRWLVKNTGVNLASRPAQWVGMETYEQAHRLGDGVVGTEHVLLAVLATHEVALRYPHLARERAAGSGTRYSGGERLAHLGVDYASVHRAVTGNRVPLTDDARPVAGYLGRGAASGDAMTDPGTGPLVDTLLNEKTRARQLVEALTAGA</sequence>
<protein>
    <submittedName>
        <fullName evidence="2">ClpA/ClpB-like protein</fullName>
    </submittedName>
</protein>
<dbReference type="EMBL" id="VLLL01000006">
    <property type="protein sequence ID" value="TWJ12696.1"/>
    <property type="molecule type" value="Genomic_DNA"/>
</dbReference>
<feature type="domain" description="Clp R" evidence="1">
    <location>
        <begin position="117"/>
        <end position="176"/>
    </location>
</feature>
<dbReference type="Proteomes" id="UP000321617">
    <property type="component" value="Unassembled WGS sequence"/>
</dbReference>
<dbReference type="Pfam" id="PF02861">
    <property type="entry name" value="Clp_N"/>
    <property type="match status" value="1"/>
</dbReference>
<accession>A0A562V490</accession>
<evidence type="ECO:0000259" key="1">
    <source>
        <dbReference type="Pfam" id="PF02861"/>
    </source>
</evidence>
<dbReference type="InterPro" id="IPR004176">
    <property type="entry name" value="Clp_R_N"/>
</dbReference>
<name>A0A562V490_9ACTN</name>
<keyword evidence="3" id="KW-1185">Reference proteome</keyword>
<comment type="caution">
    <text evidence="2">The sequence shown here is derived from an EMBL/GenBank/DDBJ whole genome shotgun (WGS) entry which is preliminary data.</text>
</comment>
<dbReference type="SUPFAM" id="SSF81923">
    <property type="entry name" value="Double Clp-N motif"/>
    <property type="match status" value="1"/>
</dbReference>
<organism evidence="2 3">
    <name type="scientific">Stackebrandtia albiflava</name>
    <dbReference type="NCBI Taxonomy" id="406432"/>
    <lineage>
        <taxon>Bacteria</taxon>
        <taxon>Bacillati</taxon>
        <taxon>Actinomycetota</taxon>
        <taxon>Actinomycetes</taxon>
        <taxon>Glycomycetales</taxon>
        <taxon>Glycomycetaceae</taxon>
        <taxon>Stackebrandtia</taxon>
    </lineage>
</organism>
<dbReference type="Gene3D" id="1.10.1780.10">
    <property type="entry name" value="Clp, N-terminal domain"/>
    <property type="match status" value="2"/>
</dbReference>
<evidence type="ECO:0000313" key="2">
    <source>
        <dbReference type="EMBL" id="TWJ12696.1"/>
    </source>
</evidence>
<dbReference type="InterPro" id="IPR036628">
    <property type="entry name" value="Clp_N_dom_sf"/>
</dbReference>
<proteinExistence type="predicted"/>
<gene>
    <name evidence="2" type="ORF">LX16_3459</name>
</gene>
<evidence type="ECO:0000313" key="3">
    <source>
        <dbReference type="Proteomes" id="UP000321617"/>
    </source>
</evidence>
<reference evidence="2 3" key="1">
    <citation type="journal article" date="2013" name="Stand. Genomic Sci.">
        <title>Genomic Encyclopedia of Type Strains, Phase I: The one thousand microbial genomes (KMG-I) project.</title>
        <authorList>
            <person name="Kyrpides N.C."/>
            <person name="Woyke T."/>
            <person name="Eisen J.A."/>
            <person name="Garrity G."/>
            <person name="Lilburn T.G."/>
            <person name="Beck B.J."/>
            <person name="Whitman W.B."/>
            <person name="Hugenholtz P."/>
            <person name="Klenk H.P."/>
        </authorList>
    </citation>
    <scope>NUCLEOTIDE SEQUENCE [LARGE SCALE GENOMIC DNA]</scope>
    <source>
        <strain evidence="2 3">DSM 45044</strain>
    </source>
</reference>